<protein>
    <submittedName>
        <fullName evidence="2">Uncharacterized protein</fullName>
    </submittedName>
</protein>
<feature type="coiled-coil region" evidence="1">
    <location>
        <begin position="79"/>
        <end position="127"/>
    </location>
</feature>
<accession>A0A381WRE1</accession>
<proteinExistence type="predicted"/>
<evidence type="ECO:0000256" key="1">
    <source>
        <dbReference type="SAM" id="Coils"/>
    </source>
</evidence>
<evidence type="ECO:0000313" key="2">
    <source>
        <dbReference type="EMBL" id="SVA54483.1"/>
    </source>
</evidence>
<organism evidence="2">
    <name type="scientific">marine metagenome</name>
    <dbReference type="NCBI Taxonomy" id="408172"/>
    <lineage>
        <taxon>unclassified sequences</taxon>
        <taxon>metagenomes</taxon>
        <taxon>ecological metagenomes</taxon>
    </lineage>
</organism>
<reference evidence="2" key="1">
    <citation type="submission" date="2018-05" db="EMBL/GenBank/DDBJ databases">
        <authorList>
            <person name="Lanie J.A."/>
            <person name="Ng W.-L."/>
            <person name="Kazmierczak K.M."/>
            <person name="Andrzejewski T.M."/>
            <person name="Davidsen T.M."/>
            <person name="Wayne K.J."/>
            <person name="Tettelin H."/>
            <person name="Glass J.I."/>
            <person name="Rusch D."/>
            <person name="Podicherti R."/>
            <person name="Tsui H.-C.T."/>
            <person name="Winkler M.E."/>
        </authorList>
    </citation>
    <scope>NUCLEOTIDE SEQUENCE</scope>
</reference>
<dbReference type="AlphaFoldDB" id="A0A381WRE1"/>
<dbReference type="EMBL" id="UINC01012479">
    <property type="protein sequence ID" value="SVA54483.1"/>
    <property type="molecule type" value="Genomic_DNA"/>
</dbReference>
<sequence>MNLIQLKQTDNHYILSIPSTLVERAKKIIPGEWDSVNQVWKYPRNMSTYDSLMNEFNKDIDEIKITPPELTIINQKNTLAEKNRVIAAQRKQIESLESEISEREHEIDRYISTIINLNEKIDHLLNNDSDIENVIRKVAKQCVGNNTRCLKIIEEIEFDLTLPIELPKKVINILKTVLKTQDQNCDFADLIGESRKKKLLSPDAISLLHVIRKQRNIFAHNSLNPNTRYMRVIFLVAAFALLAEEIQSEQKL</sequence>
<keyword evidence="1" id="KW-0175">Coiled coil</keyword>
<gene>
    <name evidence="2" type="ORF">METZ01_LOCUS107337</name>
</gene>
<name>A0A381WRE1_9ZZZZ</name>